<evidence type="ECO:0000259" key="1">
    <source>
        <dbReference type="PROSITE" id="PS51782"/>
    </source>
</evidence>
<feature type="domain" description="LysM" evidence="1">
    <location>
        <begin position="57"/>
        <end position="101"/>
    </location>
</feature>
<dbReference type="EMBL" id="JACHIV010000001">
    <property type="protein sequence ID" value="MBB5069818.1"/>
    <property type="molecule type" value="Genomic_DNA"/>
</dbReference>
<dbReference type="Pfam" id="PF01476">
    <property type="entry name" value="LysM"/>
    <property type="match status" value="2"/>
</dbReference>
<protein>
    <submittedName>
        <fullName evidence="2">LysM repeat protein</fullName>
    </submittedName>
</protein>
<evidence type="ECO:0000313" key="2">
    <source>
        <dbReference type="EMBL" id="MBB5069818.1"/>
    </source>
</evidence>
<dbReference type="SMART" id="SM00257">
    <property type="entry name" value="LysM"/>
    <property type="match status" value="2"/>
</dbReference>
<evidence type="ECO:0000313" key="3">
    <source>
        <dbReference type="Proteomes" id="UP000580474"/>
    </source>
</evidence>
<dbReference type="Gene3D" id="3.10.350.10">
    <property type="entry name" value="LysM domain"/>
    <property type="match status" value="2"/>
</dbReference>
<feature type="domain" description="LysM" evidence="1">
    <location>
        <begin position="5"/>
        <end position="49"/>
    </location>
</feature>
<proteinExistence type="predicted"/>
<reference evidence="2 3" key="1">
    <citation type="submission" date="2020-08" db="EMBL/GenBank/DDBJ databases">
        <title>Sequencing the genomes of 1000 actinobacteria strains.</title>
        <authorList>
            <person name="Klenk H.-P."/>
        </authorList>
    </citation>
    <scope>NUCLEOTIDE SEQUENCE [LARGE SCALE GENOMIC DNA]</scope>
    <source>
        <strain evidence="2 3">DSM 45582</strain>
    </source>
</reference>
<dbReference type="InterPro" id="IPR018392">
    <property type="entry name" value="LysM"/>
</dbReference>
<dbReference type="Proteomes" id="UP000580474">
    <property type="component" value="Unassembled WGS sequence"/>
</dbReference>
<dbReference type="SUPFAM" id="SSF54106">
    <property type="entry name" value="LysM domain"/>
    <property type="match status" value="2"/>
</dbReference>
<dbReference type="PROSITE" id="PS51782">
    <property type="entry name" value="LYSM"/>
    <property type="match status" value="2"/>
</dbReference>
<accession>A0A840NHR7</accession>
<gene>
    <name evidence="2" type="ORF">BJ969_002906</name>
</gene>
<comment type="caution">
    <text evidence="2">The sequence shown here is derived from an EMBL/GenBank/DDBJ whole genome shotgun (WGS) entry which is preliminary data.</text>
</comment>
<keyword evidence="3" id="KW-1185">Reference proteome</keyword>
<name>A0A840NHR7_9PSEU</name>
<dbReference type="AlphaFoldDB" id="A0A840NHR7"/>
<sequence length="114" mass="12841">MTNCNTYRVQTHDTLSEIGVWFHVPWQELARINKIEDPDHIEVGELLFLTEDENVCNAYQIKPGDTLSELAERFHVGMRQLAHYNHILNPDQIQAGATLCVPLPAHVGAGQPQA</sequence>
<dbReference type="PANTHER" id="PTHR33734:SF22">
    <property type="entry name" value="MEMBRANE-BOUND LYTIC MUREIN TRANSGLYCOSYLASE D"/>
    <property type="match status" value="1"/>
</dbReference>
<dbReference type="PANTHER" id="PTHR33734">
    <property type="entry name" value="LYSM DOMAIN-CONTAINING GPI-ANCHORED PROTEIN 2"/>
    <property type="match status" value="1"/>
</dbReference>
<dbReference type="CDD" id="cd00118">
    <property type="entry name" value="LysM"/>
    <property type="match status" value="2"/>
</dbReference>
<dbReference type="InterPro" id="IPR036779">
    <property type="entry name" value="LysM_dom_sf"/>
</dbReference>
<organism evidence="2 3">
    <name type="scientific">Saccharopolyspora gloriosae</name>
    <dbReference type="NCBI Taxonomy" id="455344"/>
    <lineage>
        <taxon>Bacteria</taxon>
        <taxon>Bacillati</taxon>
        <taxon>Actinomycetota</taxon>
        <taxon>Actinomycetes</taxon>
        <taxon>Pseudonocardiales</taxon>
        <taxon>Pseudonocardiaceae</taxon>
        <taxon>Saccharopolyspora</taxon>
    </lineage>
</organism>
<dbReference type="RefSeq" id="WP_184479447.1">
    <property type="nucleotide sequence ID" value="NZ_JACHIV010000001.1"/>
</dbReference>